<keyword evidence="17" id="KW-1185">Reference proteome</keyword>
<dbReference type="PROSITE" id="PS00903">
    <property type="entry name" value="CYT_DCMP_DEAMINASES_1"/>
    <property type="match status" value="1"/>
</dbReference>
<feature type="domain" description="CMP/dCMP-type deaminase" evidence="15">
    <location>
        <begin position="4"/>
        <end position="131"/>
    </location>
</feature>
<dbReference type="GO" id="GO:0005829">
    <property type="term" value="C:cytosol"/>
    <property type="evidence" value="ECO:0007669"/>
    <property type="project" value="TreeGrafter"/>
</dbReference>
<dbReference type="GO" id="GO:0004126">
    <property type="term" value="F:cytidine deaminase activity"/>
    <property type="evidence" value="ECO:0007669"/>
    <property type="project" value="UniProtKB-UniRule"/>
</dbReference>
<keyword evidence="8 13" id="KW-0862">Zinc</keyword>
<dbReference type="PANTHER" id="PTHR11644:SF2">
    <property type="entry name" value="CYTIDINE DEAMINASE"/>
    <property type="match status" value="1"/>
</dbReference>
<dbReference type="GO" id="GO:0072527">
    <property type="term" value="P:pyrimidine-containing compound metabolic process"/>
    <property type="evidence" value="ECO:0007669"/>
    <property type="project" value="UniProtKB-ARBA"/>
</dbReference>
<evidence type="ECO:0000256" key="10">
    <source>
        <dbReference type="ARBA" id="ARBA00049252"/>
    </source>
</evidence>
<dbReference type="RefSeq" id="WP_163109380.1">
    <property type="nucleotide sequence ID" value="NZ_JAAAWP010000001.1"/>
</dbReference>
<evidence type="ECO:0000256" key="4">
    <source>
        <dbReference type="ARBA" id="ARBA00012783"/>
    </source>
</evidence>
<evidence type="ECO:0000256" key="9">
    <source>
        <dbReference type="ARBA" id="ARBA00032005"/>
    </source>
</evidence>
<evidence type="ECO:0000256" key="6">
    <source>
        <dbReference type="ARBA" id="ARBA00022723"/>
    </source>
</evidence>
<evidence type="ECO:0000256" key="14">
    <source>
        <dbReference type="RuleBase" id="RU364006"/>
    </source>
</evidence>
<dbReference type="Proteomes" id="UP000478837">
    <property type="component" value="Unassembled WGS sequence"/>
</dbReference>
<reference evidence="16 17" key="1">
    <citation type="submission" date="2020-01" db="EMBL/GenBank/DDBJ databases">
        <title>Genomes of bacteria type strains.</title>
        <authorList>
            <person name="Chen J."/>
            <person name="Zhu S."/>
            <person name="Yang J."/>
        </authorList>
    </citation>
    <scope>NUCLEOTIDE SEQUENCE [LARGE SCALE GENOMIC DNA]</scope>
    <source>
        <strain evidence="16 17">LMG 22958</strain>
    </source>
</reference>
<name>A0A6L9MQ31_9ALTE</name>
<proteinExistence type="inferred from homology"/>
<feature type="binding site" evidence="13">
    <location>
        <position position="92"/>
    </location>
    <ligand>
        <name>Zn(2+)</name>
        <dbReference type="ChEBI" id="CHEBI:29105"/>
        <note>catalytic</note>
    </ligand>
</feature>
<keyword evidence="6 13" id="KW-0479">Metal-binding</keyword>
<comment type="catalytic activity">
    <reaction evidence="11 14">
        <text>cytidine + H2O + H(+) = uridine + NH4(+)</text>
        <dbReference type="Rhea" id="RHEA:16069"/>
        <dbReference type="ChEBI" id="CHEBI:15377"/>
        <dbReference type="ChEBI" id="CHEBI:15378"/>
        <dbReference type="ChEBI" id="CHEBI:16704"/>
        <dbReference type="ChEBI" id="CHEBI:17562"/>
        <dbReference type="ChEBI" id="CHEBI:28938"/>
        <dbReference type="EC" id="3.5.4.5"/>
    </reaction>
</comment>
<dbReference type="FunFam" id="3.40.140.10:FF:000008">
    <property type="entry name" value="Cytidine deaminase"/>
    <property type="match status" value="1"/>
</dbReference>
<dbReference type="CDD" id="cd01283">
    <property type="entry name" value="cytidine_deaminase"/>
    <property type="match status" value="1"/>
</dbReference>
<evidence type="ECO:0000256" key="1">
    <source>
        <dbReference type="ARBA" id="ARBA00001947"/>
    </source>
</evidence>
<evidence type="ECO:0000256" key="2">
    <source>
        <dbReference type="ARBA" id="ARBA00003949"/>
    </source>
</evidence>
<evidence type="ECO:0000256" key="13">
    <source>
        <dbReference type="PIRSR" id="PIRSR606262-3"/>
    </source>
</evidence>
<dbReference type="AlphaFoldDB" id="A0A6L9MQ31"/>
<dbReference type="InterPro" id="IPR050202">
    <property type="entry name" value="Cyt/Deoxycyt_deaminase"/>
</dbReference>
<sequence length="135" mass="14566">MKKNNLEKLSQLAFNAQRFSHSPYSGFKVGAAIETDSGDMFAGCNVENTAFPLGQCAEASAIGSMVSNGHKRIAHIVIASPNEDMCFPCGGCRQKIAEFASDDTPVTMITNTGERLETTIGELLPNAFRAYDLEK</sequence>
<evidence type="ECO:0000256" key="7">
    <source>
        <dbReference type="ARBA" id="ARBA00022801"/>
    </source>
</evidence>
<evidence type="ECO:0000259" key="15">
    <source>
        <dbReference type="PROSITE" id="PS51747"/>
    </source>
</evidence>
<feature type="active site" description="Proton donor" evidence="12">
    <location>
        <position position="58"/>
    </location>
</feature>
<comment type="catalytic activity">
    <reaction evidence="10 14">
        <text>2'-deoxycytidine + H2O + H(+) = 2'-deoxyuridine + NH4(+)</text>
        <dbReference type="Rhea" id="RHEA:13433"/>
        <dbReference type="ChEBI" id="CHEBI:15377"/>
        <dbReference type="ChEBI" id="CHEBI:15378"/>
        <dbReference type="ChEBI" id="CHEBI:15698"/>
        <dbReference type="ChEBI" id="CHEBI:16450"/>
        <dbReference type="ChEBI" id="CHEBI:28938"/>
        <dbReference type="EC" id="3.5.4.5"/>
    </reaction>
</comment>
<organism evidence="16 17">
    <name type="scientific">Alteromonas hispanica</name>
    <dbReference type="NCBI Taxonomy" id="315421"/>
    <lineage>
        <taxon>Bacteria</taxon>
        <taxon>Pseudomonadati</taxon>
        <taxon>Pseudomonadota</taxon>
        <taxon>Gammaproteobacteria</taxon>
        <taxon>Alteromonadales</taxon>
        <taxon>Alteromonadaceae</taxon>
        <taxon>Alteromonas/Salinimonas group</taxon>
        <taxon>Alteromonas</taxon>
    </lineage>
</organism>
<dbReference type="Pfam" id="PF00383">
    <property type="entry name" value="dCMP_cyt_deam_1"/>
    <property type="match status" value="1"/>
</dbReference>
<feature type="binding site" evidence="13">
    <location>
        <position position="56"/>
    </location>
    <ligand>
        <name>Zn(2+)</name>
        <dbReference type="ChEBI" id="CHEBI:29105"/>
        <note>catalytic</note>
    </ligand>
</feature>
<keyword evidence="7 14" id="KW-0378">Hydrolase</keyword>
<gene>
    <name evidence="16" type="primary">cdd</name>
    <name evidence="16" type="ORF">GTW09_01295</name>
</gene>
<dbReference type="Gene3D" id="3.40.140.10">
    <property type="entry name" value="Cytidine Deaminase, domain 2"/>
    <property type="match status" value="1"/>
</dbReference>
<evidence type="ECO:0000256" key="11">
    <source>
        <dbReference type="ARBA" id="ARBA00049558"/>
    </source>
</evidence>
<dbReference type="EMBL" id="JAAAWP010000001">
    <property type="protein sequence ID" value="NDW20167.1"/>
    <property type="molecule type" value="Genomic_DNA"/>
</dbReference>
<evidence type="ECO:0000256" key="3">
    <source>
        <dbReference type="ARBA" id="ARBA00006576"/>
    </source>
</evidence>
<evidence type="ECO:0000256" key="5">
    <source>
        <dbReference type="ARBA" id="ARBA00018266"/>
    </source>
</evidence>
<comment type="cofactor">
    <cofactor evidence="1 13 14">
        <name>Zn(2+)</name>
        <dbReference type="ChEBI" id="CHEBI:29105"/>
    </cofactor>
</comment>
<dbReference type="GO" id="GO:0008270">
    <property type="term" value="F:zinc ion binding"/>
    <property type="evidence" value="ECO:0007669"/>
    <property type="project" value="UniProtKB-UniRule"/>
</dbReference>
<dbReference type="GO" id="GO:0042802">
    <property type="term" value="F:identical protein binding"/>
    <property type="evidence" value="ECO:0007669"/>
    <property type="project" value="UniProtKB-ARBA"/>
</dbReference>
<dbReference type="InterPro" id="IPR016192">
    <property type="entry name" value="APOBEC/CMP_deaminase_Zn-bd"/>
</dbReference>
<dbReference type="GO" id="GO:0055086">
    <property type="term" value="P:nucleobase-containing small molecule metabolic process"/>
    <property type="evidence" value="ECO:0007669"/>
    <property type="project" value="UniProtKB-ARBA"/>
</dbReference>
<dbReference type="InterPro" id="IPR016193">
    <property type="entry name" value="Cytidine_deaminase-like"/>
</dbReference>
<protein>
    <recommendedName>
        <fullName evidence="5 14">Cytidine deaminase</fullName>
        <ecNumber evidence="4 14">3.5.4.5</ecNumber>
    </recommendedName>
    <alternativeName>
        <fullName evidence="9 14">Cytidine aminohydrolase</fullName>
    </alternativeName>
</protein>
<comment type="similarity">
    <text evidence="3 14">Belongs to the cytidine and deoxycytidylate deaminase family.</text>
</comment>
<feature type="binding site" evidence="13">
    <location>
        <position position="89"/>
    </location>
    <ligand>
        <name>Zn(2+)</name>
        <dbReference type="ChEBI" id="CHEBI:29105"/>
        <note>catalytic</note>
    </ligand>
</feature>
<dbReference type="NCBIfam" id="NF004064">
    <property type="entry name" value="PRK05578.1"/>
    <property type="match status" value="1"/>
</dbReference>
<dbReference type="PROSITE" id="PS51747">
    <property type="entry name" value="CYT_DCMP_DEAMINASES_2"/>
    <property type="match status" value="1"/>
</dbReference>
<dbReference type="PANTHER" id="PTHR11644">
    <property type="entry name" value="CYTIDINE DEAMINASE"/>
    <property type="match status" value="1"/>
</dbReference>
<accession>A0A6L9MQ31</accession>
<comment type="function">
    <text evidence="2 14">This enzyme scavenges exogenous and endogenous cytidine and 2'-deoxycytidine for UMP synthesis.</text>
</comment>
<dbReference type="InterPro" id="IPR006262">
    <property type="entry name" value="Cyt_deam_tetra"/>
</dbReference>
<comment type="caution">
    <text evidence="16">The sequence shown here is derived from an EMBL/GenBank/DDBJ whole genome shotgun (WGS) entry which is preliminary data.</text>
</comment>
<evidence type="ECO:0000256" key="8">
    <source>
        <dbReference type="ARBA" id="ARBA00022833"/>
    </source>
</evidence>
<evidence type="ECO:0000313" key="16">
    <source>
        <dbReference type="EMBL" id="NDW20167.1"/>
    </source>
</evidence>
<evidence type="ECO:0000313" key="17">
    <source>
        <dbReference type="Proteomes" id="UP000478837"/>
    </source>
</evidence>
<dbReference type="NCBIfam" id="TIGR01354">
    <property type="entry name" value="cyt_deam_tetra"/>
    <property type="match status" value="1"/>
</dbReference>
<dbReference type="SUPFAM" id="SSF53927">
    <property type="entry name" value="Cytidine deaminase-like"/>
    <property type="match status" value="1"/>
</dbReference>
<dbReference type="InterPro" id="IPR002125">
    <property type="entry name" value="CMP_dCMP_dom"/>
</dbReference>
<dbReference type="EC" id="3.5.4.5" evidence="4 14"/>
<evidence type="ECO:0000256" key="12">
    <source>
        <dbReference type="PIRSR" id="PIRSR606262-1"/>
    </source>
</evidence>